<evidence type="ECO:0000256" key="1">
    <source>
        <dbReference type="SAM" id="Coils"/>
    </source>
</evidence>
<keyword evidence="1" id="KW-0175">Coiled coil</keyword>
<feature type="coiled-coil region" evidence="1">
    <location>
        <begin position="91"/>
        <end position="118"/>
    </location>
</feature>
<name>A0A563EZJ1_9PSEU</name>
<reference evidence="2 3" key="1">
    <citation type="submission" date="2019-07" db="EMBL/GenBank/DDBJ databases">
        <title>Lentzea xizangensis sp. nov., isolated from Qinghai-Tibetan Plateau Soils.</title>
        <authorList>
            <person name="Huang J."/>
        </authorList>
    </citation>
    <scope>NUCLEOTIDE SEQUENCE [LARGE SCALE GENOMIC DNA]</scope>
    <source>
        <strain evidence="2 3">FXJ1.1311</strain>
    </source>
</reference>
<evidence type="ECO:0000313" key="3">
    <source>
        <dbReference type="Proteomes" id="UP000316639"/>
    </source>
</evidence>
<sequence>MSGLRDELKRLRKGRGVLAPDIDTLAGNALRALCGISAPDTKPVIRQKVTEELRKLAETLQPDLRLAALAALAIHPQAKHPLLTDRVAWLAEQLGKQVRTARRRADDALELLAQAAENRPRDEGWYVEAFDAQVRLDTRTPEVVERRTIVATRDGVDAIVPALSLPRHRADQRPLHDVNASLLYGGELIQQEQPSESYFRFTIALPQPLKTGQTHEYAMQLRVPQGQPMRPHYVFSPHRRCDRFSVRIHFDVRNPPRAVWLVSHLPIRMVDDATPCGELLSVDANGEIRAEFHELVQGFGYGVQWRWAGGSAPAS</sequence>
<dbReference type="EMBL" id="VOBR01000004">
    <property type="protein sequence ID" value="TWP52948.1"/>
    <property type="molecule type" value="Genomic_DNA"/>
</dbReference>
<gene>
    <name evidence="2" type="ORF">FKR81_07525</name>
</gene>
<evidence type="ECO:0000313" key="2">
    <source>
        <dbReference type="EMBL" id="TWP52948.1"/>
    </source>
</evidence>
<protein>
    <submittedName>
        <fullName evidence="2">Uncharacterized protein</fullName>
    </submittedName>
</protein>
<dbReference type="OrthoDB" id="3805675at2"/>
<dbReference type="RefSeq" id="WP_146350201.1">
    <property type="nucleotide sequence ID" value="NZ_VOBR01000004.1"/>
</dbReference>
<proteinExistence type="predicted"/>
<dbReference type="Proteomes" id="UP000316639">
    <property type="component" value="Unassembled WGS sequence"/>
</dbReference>
<dbReference type="AlphaFoldDB" id="A0A563EZJ1"/>
<keyword evidence="3" id="KW-1185">Reference proteome</keyword>
<comment type="caution">
    <text evidence="2">The sequence shown here is derived from an EMBL/GenBank/DDBJ whole genome shotgun (WGS) entry which is preliminary data.</text>
</comment>
<accession>A0A563EZJ1</accession>
<organism evidence="2 3">
    <name type="scientific">Lentzea tibetensis</name>
    <dbReference type="NCBI Taxonomy" id="2591470"/>
    <lineage>
        <taxon>Bacteria</taxon>
        <taxon>Bacillati</taxon>
        <taxon>Actinomycetota</taxon>
        <taxon>Actinomycetes</taxon>
        <taxon>Pseudonocardiales</taxon>
        <taxon>Pseudonocardiaceae</taxon>
        <taxon>Lentzea</taxon>
    </lineage>
</organism>